<feature type="transmembrane region" description="Helical" evidence="1">
    <location>
        <begin position="7"/>
        <end position="28"/>
    </location>
</feature>
<evidence type="ECO:0000256" key="1">
    <source>
        <dbReference type="SAM" id="Phobius"/>
    </source>
</evidence>
<evidence type="ECO:0000313" key="3">
    <source>
        <dbReference type="Proteomes" id="UP000053593"/>
    </source>
</evidence>
<dbReference type="OrthoDB" id="2434664at2759"/>
<evidence type="ECO:0000313" key="2">
    <source>
        <dbReference type="EMBL" id="KIK53368.1"/>
    </source>
</evidence>
<name>A0A0D0CEG1_9AGAR</name>
<feature type="transmembrane region" description="Helical" evidence="1">
    <location>
        <begin position="78"/>
        <end position="99"/>
    </location>
</feature>
<sequence>MPEEAAPWTSIAIAILISILYGATTTLISTCETEGLWTVRLRLSLYEHIWKTVIATTLAASFGSVVRSFLRGKAAESLGLVLLYSATSLMVFRFVWPAWRNCDYYRNRWLAWAGPSRTGIAGTYVPYIGGPQDWRFLENNVHVMQRHPVEAWLYRRSQSELIMSDPTDLLKAAHAAARQTTEFKPSASFIPLSMNETTSSLIGRGSASLLWGSKLGFRPRVSRGILSAPYRLLTANPRTADDHDGRALCIAHGILARNKGLNPSSFILQLDKKQLEENSVQWPRPSKVLRSYYAKEMQDMYSGLGDSYVECATELALILADTHPTVIRDWLEANLEHQDIGLNRRAAELGASDDDLQILYRLSYAAMLVSLSSHACGHRLRPEMTIFHAYVTHVEARPSGLPTWAIGKEMQSRLEQEQKVDSRSDLNALIEAVLPPRQGFD</sequence>
<feature type="transmembrane region" description="Helical" evidence="1">
    <location>
        <begin position="48"/>
        <end position="66"/>
    </location>
</feature>
<organism evidence="2 3">
    <name type="scientific">Collybiopsis luxurians FD-317 M1</name>
    <dbReference type="NCBI Taxonomy" id="944289"/>
    <lineage>
        <taxon>Eukaryota</taxon>
        <taxon>Fungi</taxon>
        <taxon>Dikarya</taxon>
        <taxon>Basidiomycota</taxon>
        <taxon>Agaricomycotina</taxon>
        <taxon>Agaricomycetes</taxon>
        <taxon>Agaricomycetidae</taxon>
        <taxon>Agaricales</taxon>
        <taxon>Marasmiineae</taxon>
        <taxon>Omphalotaceae</taxon>
        <taxon>Collybiopsis</taxon>
        <taxon>Collybiopsis luxurians</taxon>
    </lineage>
</organism>
<reference evidence="2 3" key="1">
    <citation type="submission" date="2014-04" db="EMBL/GenBank/DDBJ databases">
        <title>Evolutionary Origins and Diversification of the Mycorrhizal Mutualists.</title>
        <authorList>
            <consortium name="DOE Joint Genome Institute"/>
            <consortium name="Mycorrhizal Genomics Consortium"/>
            <person name="Kohler A."/>
            <person name="Kuo A."/>
            <person name="Nagy L.G."/>
            <person name="Floudas D."/>
            <person name="Copeland A."/>
            <person name="Barry K.W."/>
            <person name="Cichocki N."/>
            <person name="Veneault-Fourrey C."/>
            <person name="LaButti K."/>
            <person name="Lindquist E.A."/>
            <person name="Lipzen A."/>
            <person name="Lundell T."/>
            <person name="Morin E."/>
            <person name="Murat C."/>
            <person name="Riley R."/>
            <person name="Ohm R."/>
            <person name="Sun H."/>
            <person name="Tunlid A."/>
            <person name="Henrissat B."/>
            <person name="Grigoriev I.V."/>
            <person name="Hibbett D.S."/>
            <person name="Martin F."/>
        </authorList>
    </citation>
    <scope>NUCLEOTIDE SEQUENCE [LARGE SCALE GENOMIC DNA]</scope>
    <source>
        <strain evidence="2 3">FD-317 M1</strain>
    </source>
</reference>
<dbReference type="Proteomes" id="UP000053593">
    <property type="component" value="Unassembled WGS sequence"/>
</dbReference>
<accession>A0A0D0CEG1</accession>
<dbReference type="EMBL" id="KN834830">
    <property type="protein sequence ID" value="KIK53368.1"/>
    <property type="molecule type" value="Genomic_DNA"/>
</dbReference>
<protein>
    <submittedName>
        <fullName evidence="2">Unplaced genomic scaffold GYMLUscaffold_82, whole genome shotgun sequence</fullName>
    </submittedName>
</protein>
<dbReference type="AlphaFoldDB" id="A0A0D0CEG1"/>
<keyword evidence="1" id="KW-0812">Transmembrane</keyword>
<keyword evidence="3" id="KW-1185">Reference proteome</keyword>
<dbReference type="HOGENOM" id="CLU_622645_0_0_1"/>
<keyword evidence="1" id="KW-1133">Transmembrane helix</keyword>
<keyword evidence="1" id="KW-0472">Membrane</keyword>
<proteinExistence type="predicted"/>
<gene>
    <name evidence="2" type="ORF">GYMLUDRAFT_179051</name>
</gene>